<evidence type="ECO:0000313" key="3">
    <source>
        <dbReference type="Proteomes" id="UP001163726"/>
    </source>
</evidence>
<gene>
    <name evidence="2" type="ORF">OLW01_07280</name>
</gene>
<keyword evidence="3" id="KW-1185">Reference proteome</keyword>
<dbReference type="InterPro" id="IPR016047">
    <property type="entry name" value="M23ase_b-sheet_dom"/>
</dbReference>
<dbReference type="PANTHER" id="PTHR21666">
    <property type="entry name" value="PEPTIDASE-RELATED"/>
    <property type="match status" value="1"/>
</dbReference>
<accession>A0ABY7AJT0</accession>
<organism evidence="2 3">
    <name type="scientific">Catenovulum adriaticum</name>
    <dbReference type="NCBI Taxonomy" id="2984846"/>
    <lineage>
        <taxon>Bacteria</taxon>
        <taxon>Pseudomonadati</taxon>
        <taxon>Pseudomonadota</taxon>
        <taxon>Gammaproteobacteria</taxon>
        <taxon>Alteromonadales</taxon>
        <taxon>Alteromonadaceae</taxon>
        <taxon>Catenovulum</taxon>
    </lineage>
</organism>
<dbReference type="PANTHER" id="PTHR21666:SF285">
    <property type="entry name" value="M23 FAMILY METALLOPEPTIDASE"/>
    <property type="match status" value="1"/>
</dbReference>
<sequence length="297" mass="32710">MQLRKIINRRLSDLTQFTSVLFTGILGLLLASMANAQPTSAQVKVSAQALQQGGFVKGRLANCQSYKVVDSQTTQQGLCTENGDFVFGFGRDADLKQTVTFTLSNNQQINYPLKLTKRSYKEDKVNGVPSKTVNPPQSVLDRISKENGEIWLARNQESNKTAFLQNFIWPAKGRISGVYGSRRIFNGVPKRPHFGLDVAAPTGTQVVAPADGEITVAHKDMFYSGGTLILDHGYGLSSTFIHLSKLHVKKGDTVSQGDLIGEIGQSGRATGPHLDWRINWYQIRLDPQFWVKAGGNQ</sequence>
<evidence type="ECO:0000259" key="1">
    <source>
        <dbReference type="Pfam" id="PF01551"/>
    </source>
</evidence>
<dbReference type="SUPFAM" id="SSF51261">
    <property type="entry name" value="Duplicated hybrid motif"/>
    <property type="match status" value="1"/>
</dbReference>
<feature type="domain" description="M23ase beta-sheet core" evidence="1">
    <location>
        <begin position="192"/>
        <end position="287"/>
    </location>
</feature>
<name>A0ABY7AJT0_9ALTE</name>
<protein>
    <submittedName>
        <fullName evidence="2">M23 family metallopeptidase</fullName>
    </submittedName>
</protein>
<dbReference type="RefSeq" id="WP_268073109.1">
    <property type="nucleotide sequence ID" value="NZ_CP109965.1"/>
</dbReference>
<dbReference type="InterPro" id="IPR011055">
    <property type="entry name" value="Dup_hybrid_motif"/>
</dbReference>
<dbReference type="Proteomes" id="UP001163726">
    <property type="component" value="Chromosome"/>
</dbReference>
<dbReference type="CDD" id="cd12797">
    <property type="entry name" value="M23_peptidase"/>
    <property type="match status" value="1"/>
</dbReference>
<reference evidence="2" key="1">
    <citation type="submission" date="2022-10" db="EMBL/GenBank/DDBJ databases">
        <title>Catenovulum adriacola sp. nov. isolated in the Harbour of Susak.</title>
        <authorList>
            <person name="Schoch T."/>
            <person name="Reich S.J."/>
            <person name="Stoeferle S."/>
            <person name="Flaiz M."/>
            <person name="Kazda M."/>
            <person name="Riedel C.U."/>
            <person name="Duerre P."/>
        </authorList>
    </citation>
    <scope>NUCLEOTIDE SEQUENCE</scope>
    <source>
        <strain evidence="2">TS8</strain>
    </source>
</reference>
<dbReference type="Pfam" id="PF01551">
    <property type="entry name" value="Peptidase_M23"/>
    <property type="match status" value="1"/>
</dbReference>
<dbReference type="InterPro" id="IPR050570">
    <property type="entry name" value="Cell_wall_metabolism_enzyme"/>
</dbReference>
<proteinExistence type="predicted"/>
<dbReference type="EMBL" id="CP109965">
    <property type="protein sequence ID" value="WAJ68997.1"/>
    <property type="molecule type" value="Genomic_DNA"/>
</dbReference>
<dbReference type="Gene3D" id="2.70.70.10">
    <property type="entry name" value="Glucose Permease (Domain IIA)"/>
    <property type="match status" value="1"/>
</dbReference>
<evidence type="ECO:0000313" key="2">
    <source>
        <dbReference type="EMBL" id="WAJ68997.1"/>
    </source>
</evidence>